<feature type="domain" description="Beta-lactamase-related" evidence="1">
    <location>
        <begin position="27"/>
        <end position="331"/>
    </location>
</feature>
<dbReference type="Pfam" id="PF00144">
    <property type="entry name" value="Beta-lactamase"/>
    <property type="match status" value="1"/>
</dbReference>
<reference evidence="2" key="1">
    <citation type="submission" date="2023-02" db="EMBL/GenBank/DDBJ databases">
        <title>A novel hydrolase synthesized by Rhodococcus erythropolis HQ is responsible for the detoxification of Zearalenone.</title>
        <authorList>
            <person name="Hu J."/>
            <person name="Xu J."/>
        </authorList>
    </citation>
    <scope>NUCLEOTIDE SEQUENCE</scope>
    <source>
        <strain evidence="2">HQ</strain>
    </source>
</reference>
<evidence type="ECO:0000313" key="2">
    <source>
        <dbReference type="EMBL" id="MDE8644251.1"/>
    </source>
</evidence>
<dbReference type="PANTHER" id="PTHR46825">
    <property type="entry name" value="D-ALANYL-D-ALANINE-CARBOXYPEPTIDASE/ENDOPEPTIDASE AMPH"/>
    <property type="match status" value="1"/>
</dbReference>
<evidence type="ECO:0000313" key="3">
    <source>
        <dbReference type="Proteomes" id="UP001217325"/>
    </source>
</evidence>
<accession>A0AAW6LFZ8</accession>
<dbReference type="EMBL" id="JARDXE010000002">
    <property type="protein sequence ID" value="MDE8644251.1"/>
    <property type="molecule type" value="Genomic_DNA"/>
</dbReference>
<dbReference type="PANTHER" id="PTHR46825:SF7">
    <property type="entry name" value="D-ALANYL-D-ALANINE CARBOXYPEPTIDASE"/>
    <property type="match status" value="1"/>
</dbReference>
<protein>
    <submittedName>
        <fullName evidence="2">Serine hydrolase</fullName>
    </submittedName>
</protein>
<dbReference type="GO" id="GO:0016787">
    <property type="term" value="F:hydrolase activity"/>
    <property type="evidence" value="ECO:0007669"/>
    <property type="project" value="UniProtKB-KW"/>
</dbReference>
<comment type="caution">
    <text evidence="2">The sequence shown here is derived from an EMBL/GenBank/DDBJ whole genome shotgun (WGS) entry which is preliminary data.</text>
</comment>
<dbReference type="Proteomes" id="UP001217325">
    <property type="component" value="Unassembled WGS sequence"/>
</dbReference>
<dbReference type="RefSeq" id="WP_275231508.1">
    <property type="nucleotide sequence ID" value="NZ_JARDXE010000002.1"/>
</dbReference>
<proteinExistence type="predicted"/>
<dbReference type="Gene3D" id="3.40.710.10">
    <property type="entry name" value="DD-peptidase/beta-lactamase superfamily"/>
    <property type="match status" value="1"/>
</dbReference>
<dbReference type="InterPro" id="IPR050491">
    <property type="entry name" value="AmpC-like"/>
</dbReference>
<gene>
    <name evidence="2" type="ORF">PXH69_04775</name>
</gene>
<keyword evidence="2" id="KW-0378">Hydrolase</keyword>
<dbReference type="SUPFAM" id="SSF56601">
    <property type="entry name" value="beta-lactamase/transpeptidase-like"/>
    <property type="match status" value="1"/>
</dbReference>
<dbReference type="InterPro" id="IPR001466">
    <property type="entry name" value="Beta-lactam-related"/>
</dbReference>
<dbReference type="InterPro" id="IPR012338">
    <property type="entry name" value="Beta-lactam/transpept-like"/>
</dbReference>
<name>A0AAW6LFZ8_RHOSG</name>
<evidence type="ECO:0000259" key="1">
    <source>
        <dbReference type="Pfam" id="PF00144"/>
    </source>
</evidence>
<sequence length="361" mass="39311">MTLSVVTLGACSSSADTVAARHDAVQRSLDALVSEDGLPAALASIQDRNGNSHNYTAGVGDLTTGSEVPPNGQIRIGSNTKTFTAVVVLQLVAEGKIELDTHIETYLPGLVRGDGIDGHNITIRQLLQHTSGLPNYSNYLEDEVRYYDPRELLDIALEHPADFAPGTSWKYSNTNYVLAGLLVQKITEKPLAEEMNRRIFAPIDLQHTYFPEPYDEKISELHPRGYYRESSDAPPVDITEIDPSWGWAAGQLISTTSDLNQFLHALLDGRLLPAAQLDQMRTTVPAEETFGPDARYGLGLVSRPLPCGGLSWSHGGSFPGYETRGGATDDGREANIAVSMQVVDDATRRKLEHAVDIALCR</sequence>
<dbReference type="AlphaFoldDB" id="A0AAW6LFZ8"/>
<organism evidence="2 3">
    <name type="scientific">Rhodococcus qingshengii</name>
    <dbReference type="NCBI Taxonomy" id="334542"/>
    <lineage>
        <taxon>Bacteria</taxon>
        <taxon>Bacillati</taxon>
        <taxon>Actinomycetota</taxon>
        <taxon>Actinomycetes</taxon>
        <taxon>Mycobacteriales</taxon>
        <taxon>Nocardiaceae</taxon>
        <taxon>Rhodococcus</taxon>
        <taxon>Rhodococcus erythropolis group</taxon>
    </lineage>
</organism>